<evidence type="ECO:0000256" key="1">
    <source>
        <dbReference type="SAM" id="Phobius"/>
    </source>
</evidence>
<evidence type="ECO:0000313" key="2">
    <source>
        <dbReference type="EMBL" id="OGM06162.1"/>
    </source>
</evidence>
<protein>
    <submittedName>
        <fullName evidence="2">Uncharacterized protein</fullName>
    </submittedName>
</protein>
<accession>A0A1F7WTP4</accession>
<dbReference type="AlphaFoldDB" id="A0A1F7WTP4"/>
<reference evidence="2 3" key="1">
    <citation type="journal article" date="2016" name="Nat. Commun.">
        <title>Thousands of microbial genomes shed light on interconnected biogeochemical processes in an aquifer system.</title>
        <authorList>
            <person name="Anantharaman K."/>
            <person name="Brown C.T."/>
            <person name="Hug L.A."/>
            <person name="Sharon I."/>
            <person name="Castelle C.J."/>
            <person name="Probst A.J."/>
            <person name="Thomas B.C."/>
            <person name="Singh A."/>
            <person name="Wilkins M.J."/>
            <person name="Karaoz U."/>
            <person name="Brodie E.L."/>
            <person name="Williams K.H."/>
            <person name="Hubbard S.S."/>
            <person name="Banfield J.F."/>
        </authorList>
    </citation>
    <scope>NUCLEOTIDE SEQUENCE [LARGE SCALE GENOMIC DNA]</scope>
</reference>
<feature type="transmembrane region" description="Helical" evidence="1">
    <location>
        <begin position="44"/>
        <end position="64"/>
    </location>
</feature>
<name>A0A1F7WTP4_9BACT</name>
<dbReference type="STRING" id="1817813.A2008_04945"/>
<proteinExistence type="predicted"/>
<dbReference type="Proteomes" id="UP000178735">
    <property type="component" value="Unassembled WGS sequence"/>
</dbReference>
<sequence length="193" mass="21891">MVFINSLVTKQISQRWKKISSFIKVVAYYPLDTFREKKPDFPGAAMALGIFLICFYLAIFAFYYKIGLGSYLIPWSGSVERIEYKAPAASNMPDVSILHVLKDGAAKELALYELTTQKINALKIEKGVKVRKPAFYTEVLFGNEEISFSYLLSDFMFFIFGVFLFIFAAVSGGSFITIIFASVFMMKSKYAKK</sequence>
<evidence type="ECO:0000313" key="3">
    <source>
        <dbReference type="Proteomes" id="UP000178735"/>
    </source>
</evidence>
<dbReference type="EMBL" id="MGFH01000078">
    <property type="protein sequence ID" value="OGM06162.1"/>
    <property type="molecule type" value="Genomic_DNA"/>
</dbReference>
<feature type="transmembrane region" description="Helical" evidence="1">
    <location>
        <begin position="155"/>
        <end position="184"/>
    </location>
</feature>
<comment type="caution">
    <text evidence="2">The sequence shown here is derived from an EMBL/GenBank/DDBJ whole genome shotgun (WGS) entry which is preliminary data.</text>
</comment>
<gene>
    <name evidence="2" type="ORF">A2008_04945</name>
</gene>
<keyword evidence="1" id="KW-0812">Transmembrane</keyword>
<organism evidence="2 3">
    <name type="scientific">Candidatus Wallbacteria bacterium GWC2_49_35</name>
    <dbReference type="NCBI Taxonomy" id="1817813"/>
    <lineage>
        <taxon>Bacteria</taxon>
        <taxon>Candidatus Walliibacteriota</taxon>
    </lineage>
</organism>
<keyword evidence="1" id="KW-1133">Transmembrane helix</keyword>
<keyword evidence="1" id="KW-0472">Membrane</keyword>